<organism evidence="3 4">
    <name type="scientific">Zophobas morio</name>
    <dbReference type="NCBI Taxonomy" id="2755281"/>
    <lineage>
        <taxon>Eukaryota</taxon>
        <taxon>Metazoa</taxon>
        <taxon>Ecdysozoa</taxon>
        <taxon>Arthropoda</taxon>
        <taxon>Hexapoda</taxon>
        <taxon>Insecta</taxon>
        <taxon>Pterygota</taxon>
        <taxon>Neoptera</taxon>
        <taxon>Endopterygota</taxon>
        <taxon>Coleoptera</taxon>
        <taxon>Polyphaga</taxon>
        <taxon>Cucujiformia</taxon>
        <taxon>Tenebrionidae</taxon>
        <taxon>Zophobas</taxon>
    </lineage>
</organism>
<sequence>MEKKCTAGSHCPLGEDDKHKAGSGAIKTFKKATNVTREKMLSKNKDNVYERNLSKKFKILQVNLIFVMAAYGLAVATAMKEKVDIIAPSRASNPYMNLDGQAGFVNLKEKIYCYETNPYATPVRRLWTVEKCLGRTAMTGDASLVTRPSDVRKAWKRKSRIPNSRPGSPKYGFK</sequence>
<keyword evidence="2" id="KW-0812">Transmembrane</keyword>
<accession>A0AA38IRD4</accession>
<dbReference type="Proteomes" id="UP001168821">
    <property type="component" value="Unassembled WGS sequence"/>
</dbReference>
<comment type="caution">
    <text evidence="3">The sequence shown here is derived from an EMBL/GenBank/DDBJ whole genome shotgun (WGS) entry which is preliminary data.</text>
</comment>
<proteinExistence type="predicted"/>
<keyword evidence="4" id="KW-1185">Reference proteome</keyword>
<name>A0AA38IRD4_9CUCU</name>
<evidence type="ECO:0000313" key="4">
    <source>
        <dbReference type="Proteomes" id="UP001168821"/>
    </source>
</evidence>
<dbReference type="EMBL" id="JALNTZ010000003">
    <property type="protein sequence ID" value="KAJ3658481.1"/>
    <property type="molecule type" value="Genomic_DNA"/>
</dbReference>
<keyword evidence="2" id="KW-1133">Transmembrane helix</keyword>
<evidence type="ECO:0000256" key="1">
    <source>
        <dbReference type="SAM" id="MobiDB-lite"/>
    </source>
</evidence>
<protein>
    <submittedName>
        <fullName evidence="3">Uncharacterized protein</fullName>
    </submittedName>
</protein>
<dbReference type="AlphaFoldDB" id="A0AA38IRD4"/>
<feature type="region of interest" description="Disordered" evidence="1">
    <location>
        <begin position="155"/>
        <end position="174"/>
    </location>
</feature>
<feature type="transmembrane region" description="Helical" evidence="2">
    <location>
        <begin position="59"/>
        <end position="79"/>
    </location>
</feature>
<reference evidence="3" key="1">
    <citation type="journal article" date="2023" name="G3 (Bethesda)">
        <title>Whole genome assemblies of Zophobas morio and Tenebrio molitor.</title>
        <authorList>
            <person name="Kaur S."/>
            <person name="Stinson S.A."/>
            <person name="diCenzo G.C."/>
        </authorList>
    </citation>
    <scope>NUCLEOTIDE SEQUENCE</scope>
    <source>
        <strain evidence="3">QUZm001</strain>
    </source>
</reference>
<keyword evidence="2" id="KW-0472">Membrane</keyword>
<evidence type="ECO:0000313" key="3">
    <source>
        <dbReference type="EMBL" id="KAJ3658481.1"/>
    </source>
</evidence>
<gene>
    <name evidence="3" type="ORF">Zmor_010216</name>
</gene>
<evidence type="ECO:0000256" key="2">
    <source>
        <dbReference type="SAM" id="Phobius"/>
    </source>
</evidence>